<dbReference type="AlphaFoldDB" id="A0A4Z2F4R4"/>
<gene>
    <name evidence="2" type="ORF">EYF80_054093</name>
</gene>
<feature type="region of interest" description="Disordered" evidence="1">
    <location>
        <begin position="94"/>
        <end position="113"/>
    </location>
</feature>
<evidence type="ECO:0000313" key="2">
    <source>
        <dbReference type="EMBL" id="TNN35741.1"/>
    </source>
</evidence>
<reference evidence="2 3" key="1">
    <citation type="submission" date="2019-03" db="EMBL/GenBank/DDBJ databases">
        <title>First draft genome of Liparis tanakae, snailfish: a comprehensive survey of snailfish specific genes.</title>
        <authorList>
            <person name="Kim W."/>
            <person name="Song I."/>
            <person name="Jeong J.-H."/>
            <person name="Kim D."/>
            <person name="Kim S."/>
            <person name="Ryu S."/>
            <person name="Song J.Y."/>
            <person name="Lee S.K."/>
        </authorList>
    </citation>
    <scope>NUCLEOTIDE SEQUENCE [LARGE SCALE GENOMIC DNA]</scope>
    <source>
        <tissue evidence="2">Muscle</tissue>
    </source>
</reference>
<sequence length="113" mass="12533">MVLSPELAERMLPSISESRICADTKGPQKDLWTSIGYPLARHDMASSRLPQGFSNCRARPSSGAQWYYSFDARRPSDPRASIYNKTTLPQAYLAGSSKMPRNSESRVVAHAEA</sequence>
<accession>A0A4Z2F4R4</accession>
<dbReference type="Proteomes" id="UP000314294">
    <property type="component" value="Unassembled WGS sequence"/>
</dbReference>
<protein>
    <submittedName>
        <fullName evidence="2">Uncharacterized protein</fullName>
    </submittedName>
</protein>
<name>A0A4Z2F4R4_9TELE</name>
<evidence type="ECO:0000256" key="1">
    <source>
        <dbReference type="SAM" id="MobiDB-lite"/>
    </source>
</evidence>
<evidence type="ECO:0000313" key="3">
    <source>
        <dbReference type="Proteomes" id="UP000314294"/>
    </source>
</evidence>
<proteinExistence type="predicted"/>
<comment type="caution">
    <text evidence="2">The sequence shown here is derived from an EMBL/GenBank/DDBJ whole genome shotgun (WGS) entry which is preliminary data.</text>
</comment>
<dbReference type="EMBL" id="SRLO01001716">
    <property type="protein sequence ID" value="TNN35741.1"/>
    <property type="molecule type" value="Genomic_DNA"/>
</dbReference>
<keyword evidence="3" id="KW-1185">Reference proteome</keyword>
<feature type="compositionally biased region" description="Basic and acidic residues" evidence="1">
    <location>
        <begin position="101"/>
        <end position="113"/>
    </location>
</feature>
<organism evidence="2 3">
    <name type="scientific">Liparis tanakae</name>
    <name type="common">Tanaka's snailfish</name>
    <dbReference type="NCBI Taxonomy" id="230148"/>
    <lineage>
        <taxon>Eukaryota</taxon>
        <taxon>Metazoa</taxon>
        <taxon>Chordata</taxon>
        <taxon>Craniata</taxon>
        <taxon>Vertebrata</taxon>
        <taxon>Euteleostomi</taxon>
        <taxon>Actinopterygii</taxon>
        <taxon>Neopterygii</taxon>
        <taxon>Teleostei</taxon>
        <taxon>Neoteleostei</taxon>
        <taxon>Acanthomorphata</taxon>
        <taxon>Eupercaria</taxon>
        <taxon>Perciformes</taxon>
        <taxon>Cottioidei</taxon>
        <taxon>Cottales</taxon>
        <taxon>Liparidae</taxon>
        <taxon>Liparis</taxon>
    </lineage>
</organism>